<name>A0A840WZS7_9RHOB</name>
<dbReference type="InterPro" id="IPR019587">
    <property type="entry name" value="Polyketide_cyclase/dehydratase"/>
</dbReference>
<gene>
    <name evidence="1" type="ORF">FHS89_001166</name>
</gene>
<dbReference type="RefSeq" id="WP_184009480.1">
    <property type="nucleotide sequence ID" value="NZ_JACIJS010000003.1"/>
</dbReference>
<proteinExistence type="predicted"/>
<dbReference type="EMBL" id="JACIJS010000003">
    <property type="protein sequence ID" value="MBB5515156.1"/>
    <property type="molecule type" value="Genomic_DNA"/>
</dbReference>
<protein>
    <recommendedName>
        <fullName evidence="3">Polyketide cyclase / dehydrase and lipid transport</fullName>
    </recommendedName>
</protein>
<dbReference type="Pfam" id="PF10604">
    <property type="entry name" value="Polyketide_cyc2"/>
    <property type="match status" value="1"/>
</dbReference>
<dbReference type="Proteomes" id="UP000553766">
    <property type="component" value="Unassembled WGS sequence"/>
</dbReference>
<evidence type="ECO:0000313" key="1">
    <source>
        <dbReference type="EMBL" id="MBB5515156.1"/>
    </source>
</evidence>
<keyword evidence="2" id="KW-1185">Reference proteome</keyword>
<evidence type="ECO:0000313" key="2">
    <source>
        <dbReference type="Proteomes" id="UP000553766"/>
    </source>
</evidence>
<accession>A0A840WZS7</accession>
<organism evidence="1 2">
    <name type="scientific">Rubricella aquisinus</name>
    <dbReference type="NCBI Taxonomy" id="2028108"/>
    <lineage>
        <taxon>Bacteria</taxon>
        <taxon>Pseudomonadati</taxon>
        <taxon>Pseudomonadota</taxon>
        <taxon>Alphaproteobacteria</taxon>
        <taxon>Rhodobacterales</taxon>
        <taxon>Paracoccaceae</taxon>
        <taxon>Rubricella</taxon>
    </lineage>
</organism>
<dbReference type="Gene3D" id="3.30.530.20">
    <property type="match status" value="1"/>
</dbReference>
<dbReference type="AlphaFoldDB" id="A0A840WZS7"/>
<reference evidence="1 2" key="1">
    <citation type="submission" date="2020-08" db="EMBL/GenBank/DDBJ databases">
        <title>Genomic Encyclopedia of Type Strains, Phase IV (KMG-IV): sequencing the most valuable type-strain genomes for metagenomic binning, comparative biology and taxonomic classification.</title>
        <authorList>
            <person name="Goeker M."/>
        </authorList>
    </citation>
    <scope>NUCLEOTIDE SEQUENCE [LARGE SCALE GENOMIC DNA]</scope>
    <source>
        <strain evidence="1 2">DSM 103377</strain>
    </source>
</reference>
<dbReference type="SUPFAM" id="SSF55961">
    <property type="entry name" value="Bet v1-like"/>
    <property type="match status" value="1"/>
</dbReference>
<sequence length="173" mass="18160">MTITQFLLAAAGCLATLSVGALVLLPRDVTVTRTASVTAPPHQIVALAASNAGYQRFNPYRSTDPELKIALFGPEAGVGSGFRFEGKEGKGQQVVSAVTADQVRYAIDLGPMGKPVQSIRAVPAGDHSDVTWTLEADLGFNPIARVMGLFMDGMVGPTFERGLRNLDTALAAS</sequence>
<comment type="caution">
    <text evidence="1">The sequence shown here is derived from an EMBL/GenBank/DDBJ whole genome shotgun (WGS) entry which is preliminary data.</text>
</comment>
<evidence type="ECO:0008006" key="3">
    <source>
        <dbReference type="Google" id="ProtNLM"/>
    </source>
</evidence>
<dbReference type="InterPro" id="IPR023393">
    <property type="entry name" value="START-like_dom_sf"/>
</dbReference>